<evidence type="ECO:0000256" key="8">
    <source>
        <dbReference type="ARBA" id="ARBA00022853"/>
    </source>
</evidence>
<dbReference type="Proteomes" id="UP001652741">
    <property type="component" value="Chromosome ssa24"/>
</dbReference>
<dbReference type="EC" id="2.1.1.361" evidence="3"/>
<evidence type="ECO:0000256" key="1">
    <source>
        <dbReference type="ARBA" id="ARBA00004123"/>
    </source>
</evidence>
<dbReference type="PROSITE" id="PS50280">
    <property type="entry name" value="SET"/>
    <property type="match status" value="1"/>
</dbReference>
<comment type="catalytic activity">
    <reaction evidence="13">
        <text>L-lysyl-[protein] + S-adenosyl-L-methionine = N(6)-methyl-L-lysyl-[protein] + S-adenosyl-L-homocysteine + H(+)</text>
        <dbReference type="Rhea" id="RHEA:51736"/>
        <dbReference type="Rhea" id="RHEA-COMP:9752"/>
        <dbReference type="Rhea" id="RHEA-COMP:13053"/>
        <dbReference type="ChEBI" id="CHEBI:15378"/>
        <dbReference type="ChEBI" id="CHEBI:29969"/>
        <dbReference type="ChEBI" id="CHEBI:57856"/>
        <dbReference type="ChEBI" id="CHEBI:59789"/>
        <dbReference type="ChEBI" id="CHEBI:61929"/>
    </reaction>
</comment>
<feature type="compositionally biased region" description="Basic and acidic residues" evidence="14">
    <location>
        <begin position="33"/>
        <end position="46"/>
    </location>
</feature>
<evidence type="ECO:0000256" key="6">
    <source>
        <dbReference type="ARBA" id="ARBA00022679"/>
    </source>
</evidence>
<evidence type="ECO:0000259" key="15">
    <source>
        <dbReference type="PROSITE" id="PS50280"/>
    </source>
</evidence>
<dbReference type="CDD" id="cd10528">
    <property type="entry name" value="SET_SETD8"/>
    <property type="match status" value="1"/>
</dbReference>
<dbReference type="GO" id="GO:0008168">
    <property type="term" value="F:methyltransferase activity"/>
    <property type="evidence" value="ECO:0007669"/>
    <property type="project" value="UniProtKB-KW"/>
</dbReference>
<sequence>MCIFKDAQISSLQSGKKKMLTTYKGPEGTLKPKKVEKESKENKPELNGDAGNGQTTLPSFLSPSKPKSPLCNNSSSLSQEENVPEKLTLQTEKSKQGKVRENQVNSQAGVSRQEENKVRTCLAPRPRETTTLKVEEDPKLHPNPGLVPHVPVPKSNGGASRKVRKAQGSTAQNRKVTDYYPIRRSSRKSKAELKNEEHRQLDDLIKHGVEEGLQVKNIEGKGRGVFAVRCFKKGQFVIEYHGDLLHLTDAKKSEALYAQDPGTGCYMYYFHYLSKTYCVDATKESTRLGRLLNHSKNGNCQTKLHDMDGIPHLILVASRDIKAGEELVYDYGDRSKESICAHPWLKY</sequence>
<evidence type="ECO:0000256" key="13">
    <source>
        <dbReference type="ARBA" id="ARBA00048985"/>
    </source>
</evidence>
<feature type="compositionally biased region" description="Basic and acidic residues" evidence="14">
    <location>
        <begin position="92"/>
        <end position="101"/>
    </location>
</feature>
<dbReference type="PANTHER" id="PTHR46167:SF1">
    <property type="entry name" value="N-LYSINE METHYLTRANSFERASE KMT5A"/>
    <property type="match status" value="1"/>
</dbReference>
<keyword evidence="6" id="KW-0808">Transferase</keyword>
<dbReference type="PIRSF" id="PIRSF027717">
    <property type="entry name" value="Histone_H4-K20_mtfrase"/>
    <property type="match status" value="1"/>
</dbReference>
<evidence type="ECO:0000256" key="12">
    <source>
        <dbReference type="ARBA" id="ARBA00047784"/>
    </source>
</evidence>
<gene>
    <name evidence="17" type="primary">kmt5ab</name>
</gene>
<protein>
    <recommendedName>
        <fullName evidence="3">[histone H4]-lysine(20) N-methyltransferase</fullName>
        <ecNumber evidence="3">2.1.1.361</ecNumber>
    </recommendedName>
</protein>
<evidence type="ECO:0000313" key="17">
    <source>
        <dbReference type="RefSeq" id="XP_045563154.1"/>
    </source>
</evidence>
<dbReference type="GO" id="GO:0032259">
    <property type="term" value="P:methylation"/>
    <property type="evidence" value="ECO:0007669"/>
    <property type="project" value="UniProtKB-KW"/>
</dbReference>
<dbReference type="GeneID" id="106585273"/>
<keyword evidence="11" id="KW-0539">Nucleus</keyword>
<evidence type="ECO:0000256" key="7">
    <source>
        <dbReference type="ARBA" id="ARBA00022691"/>
    </source>
</evidence>
<evidence type="ECO:0000256" key="5">
    <source>
        <dbReference type="ARBA" id="ARBA00022603"/>
    </source>
</evidence>
<dbReference type="InterPro" id="IPR047266">
    <property type="entry name" value="KMT5A-like_SET"/>
</dbReference>
<dbReference type="InterPro" id="IPR046341">
    <property type="entry name" value="SET_dom_sf"/>
</dbReference>
<comment type="catalytic activity">
    <reaction evidence="12">
        <text>L-lysyl(20)-[histone H4] + S-adenosyl-L-methionine = N(6)-methyl-L-lysyl(20)-[histone H4] + S-adenosyl-L-homocysteine + H(+)</text>
        <dbReference type="Rhea" id="RHEA:60344"/>
        <dbReference type="Rhea" id="RHEA-COMP:15554"/>
        <dbReference type="Rhea" id="RHEA-COMP:15555"/>
        <dbReference type="ChEBI" id="CHEBI:15378"/>
        <dbReference type="ChEBI" id="CHEBI:29969"/>
        <dbReference type="ChEBI" id="CHEBI:57856"/>
        <dbReference type="ChEBI" id="CHEBI:59789"/>
        <dbReference type="ChEBI" id="CHEBI:61929"/>
        <dbReference type="EC" id="2.1.1.361"/>
    </reaction>
</comment>
<evidence type="ECO:0000313" key="16">
    <source>
        <dbReference type="Proteomes" id="UP001652741"/>
    </source>
</evidence>
<feature type="compositionally biased region" description="Low complexity" evidence="14">
    <location>
        <begin position="57"/>
        <end position="78"/>
    </location>
</feature>
<keyword evidence="4" id="KW-0158">Chromosome</keyword>
<dbReference type="InterPro" id="IPR051760">
    <property type="entry name" value="KMT5A"/>
</dbReference>
<feature type="region of interest" description="Disordered" evidence="14">
    <location>
        <begin position="13"/>
        <end position="119"/>
    </location>
</feature>
<evidence type="ECO:0000256" key="4">
    <source>
        <dbReference type="ARBA" id="ARBA00022454"/>
    </source>
</evidence>
<dbReference type="Pfam" id="PF00856">
    <property type="entry name" value="SET"/>
    <property type="match status" value="1"/>
</dbReference>
<dbReference type="InterPro" id="IPR016858">
    <property type="entry name" value="KMT5A-like"/>
</dbReference>
<keyword evidence="10" id="KW-0804">Transcription</keyword>
<dbReference type="PANTHER" id="PTHR46167">
    <property type="entry name" value="N-LYSINE METHYLTRANSFERASE KMT5A"/>
    <property type="match status" value="1"/>
</dbReference>
<keyword evidence="9" id="KW-0805">Transcription regulation</keyword>
<feature type="region of interest" description="Disordered" evidence="14">
    <location>
        <begin position="136"/>
        <end position="179"/>
    </location>
</feature>
<keyword evidence="7" id="KW-0949">S-adenosyl-L-methionine</keyword>
<dbReference type="RefSeq" id="XP_045563154.1">
    <property type="nucleotide sequence ID" value="XM_045707198.1"/>
</dbReference>
<keyword evidence="8" id="KW-0156">Chromatin regulator</keyword>
<reference evidence="17" key="1">
    <citation type="submission" date="2025-08" db="UniProtKB">
        <authorList>
            <consortium name="RefSeq"/>
        </authorList>
    </citation>
    <scope>IDENTIFICATION</scope>
</reference>
<dbReference type="PROSITE" id="PS51571">
    <property type="entry name" value="SAM_MT43_PR_SET"/>
    <property type="match status" value="1"/>
</dbReference>
<dbReference type="Gene3D" id="2.170.270.10">
    <property type="entry name" value="SET domain"/>
    <property type="match status" value="1"/>
</dbReference>
<keyword evidence="16" id="KW-1185">Reference proteome</keyword>
<comment type="subcellular location">
    <subcellularLocation>
        <location evidence="2">Chromosome</location>
    </subcellularLocation>
    <subcellularLocation>
        <location evidence="1">Nucleus</location>
    </subcellularLocation>
</comment>
<evidence type="ECO:0000256" key="9">
    <source>
        <dbReference type="ARBA" id="ARBA00023015"/>
    </source>
</evidence>
<dbReference type="InterPro" id="IPR001214">
    <property type="entry name" value="SET_dom"/>
</dbReference>
<evidence type="ECO:0000256" key="2">
    <source>
        <dbReference type="ARBA" id="ARBA00004286"/>
    </source>
</evidence>
<evidence type="ECO:0000256" key="14">
    <source>
        <dbReference type="SAM" id="MobiDB-lite"/>
    </source>
</evidence>
<organism evidence="16 17">
    <name type="scientific">Salmo salar</name>
    <name type="common">Atlantic salmon</name>
    <dbReference type="NCBI Taxonomy" id="8030"/>
    <lineage>
        <taxon>Eukaryota</taxon>
        <taxon>Metazoa</taxon>
        <taxon>Chordata</taxon>
        <taxon>Craniata</taxon>
        <taxon>Vertebrata</taxon>
        <taxon>Euteleostomi</taxon>
        <taxon>Actinopterygii</taxon>
        <taxon>Neopterygii</taxon>
        <taxon>Teleostei</taxon>
        <taxon>Protacanthopterygii</taxon>
        <taxon>Salmoniformes</taxon>
        <taxon>Salmonidae</taxon>
        <taxon>Salmoninae</taxon>
        <taxon>Salmo</taxon>
    </lineage>
</organism>
<dbReference type="SUPFAM" id="SSF82199">
    <property type="entry name" value="SET domain"/>
    <property type="match status" value="1"/>
</dbReference>
<name>A0ABM3DWG6_SALSA</name>
<evidence type="ECO:0000256" key="11">
    <source>
        <dbReference type="ARBA" id="ARBA00023242"/>
    </source>
</evidence>
<evidence type="ECO:0000256" key="10">
    <source>
        <dbReference type="ARBA" id="ARBA00023163"/>
    </source>
</evidence>
<feature type="domain" description="SET" evidence="15">
    <location>
        <begin position="211"/>
        <end position="332"/>
    </location>
</feature>
<proteinExistence type="predicted"/>
<accession>A0ABM3DWG6</accession>
<dbReference type="SMART" id="SM00317">
    <property type="entry name" value="SET"/>
    <property type="match status" value="1"/>
</dbReference>
<keyword evidence="5 17" id="KW-0489">Methyltransferase</keyword>
<evidence type="ECO:0000256" key="3">
    <source>
        <dbReference type="ARBA" id="ARBA00012187"/>
    </source>
</evidence>